<dbReference type="InterPro" id="IPR002292">
    <property type="entry name" value="Orn/put_carbamltrans"/>
</dbReference>
<organism evidence="7 8">
    <name type="scientific">Candidatus Bilamarchaeum dharawalense</name>
    <dbReference type="NCBI Taxonomy" id="2885759"/>
    <lineage>
        <taxon>Archaea</taxon>
        <taxon>Candidatus Micrarchaeota</taxon>
        <taxon>Candidatus Micrarchaeia</taxon>
        <taxon>Candidatus Anstonellales</taxon>
        <taxon>Candidatus Bilamarchaeaceae</taxon>
        <taxon>Candidatus Bilamarchaeum</taxon>
    </lineage>
</organism>
<evidence type="ECO:0000256" key="3">
    <source>
        <dbReference type="NCBIfam" id="TIGR00658"/>
    </source>
</evidence>
<evidence type="ECO:0000256" key="1">
    <source>
        <dbReference type="ARBA" id="ARBA00022679"/>
    </source>
</evidence>
<dbReference type="InterPro" id="IPR006132">
    <property type="entry name" value="Asp/Orn_carbamoyltranf_P-bd"/>
</dbReference>
<dbReference type="Pfam" id="PF02729">
    <property type="entry name" value="OTCace_N"/>
    <property type="match status" value="1"/>
</dbReference>
<evidence type="ECO:0000259" key="6">
    <source>
        <dbReference type="Pfam" id="PF02729"/>
    </source>
</evidence>
<keyword evidence="1 4" id="KW-0808">Transferase</keyword>
<name>A0A5E4LP14_9ARCH</name>
<dbReference type="Proteomes" id="UP000789941">
    <property type="component" value="Unassembled WGS sequence"/>
</dbReference>
<feature type="domain" description="Aspartate/ornithine carbamoyltransferase carbamoyl-P binding" evidence="6">
    <location>
        <begin position="3"/>
        <end position="139"/>
    </location>
</feature>
<protein>
    <recommendedName>
        <fullName evidence="3">Ornithine carbamoyltransferase</fullName>
        <ecNumber evidence="3">2.1.3.3</ecNumber>
    </recommendedName>
</protein>
<dbReference type="GO" id="GO:0016597">
    <property type="term" value="F:amino acid binding"/>
    <property type="evidence" value="ECO:0007669"/>
    <property type="project" value="InterPro"/>
</dbReference>
<dbReference type="PRINTS" id="PR00102">
    <property type="entry name" value="OTCASE"/>
</dbReference>
<sequence>MNHVLYLKEYDGKWIESVVDLALDIKKHPSKYTETLKHKTLAMIFQKTSTRTRLSFETGMTKLGGHAIYIDWRTTQLAMGGVQDEAKVISSYDDAIMVRPLKHATLVEMVKGSKVPVINGLCEKYHPCQALADVMTIKEKLGKLKGVKVVYTGIGNNVSNSLSYACVTTGADFTLSVPEVDPDSIDEEKMKKVRSHKNYHENPKLEEAVKGADVIYTDTWVNMEFFSDPKFASEKERREKAFLPYQLNKKLMEIAGPQAHSMHDMPAHIGYEIDEFGLRGPRSLAFTQAENRMWAQMALLIKLIGEK</sequence>
<dbReference type="Gene3D" id="3.40.50.1370">
    <property type="entry name" value="Aspartate/ornithine carbamoyltransferase"/>
    <property type="match status" value="2"/>
</dbReference>
<dbReference type="PANTHER" id="PTHR45753">
    <property type="entry name" value="ORNITHINE CARBAMOYLTRANSFERASE, MITOCHONDRIAL"/>
    <property type="match status" value="1"/>
</dbReference>
<dbReference type="InterPro" id="IPR036901">
    <property type="entry name" value="Asp/Orn_carbamoylTrfase_sf"/>
</dbReference>
<dbReference type="InterPro" id="IPR006130">
    <property type="entry name" value="Asp/Orn_carbamoylTrfase"/>
</dbReference>
<comment type="similarity">
    <text evidence="4">Belongs to the aspartate/ornithine carbamoyltransferase superfamily.</text>
</comment>
<proteinExistence type="inferred from homology"/>
<accession>A0A5E4LP14</accession>
<dbReference type="PRINTS" id="PR00100">
    <property type="entry name" value="AOTCASE"/>
</dbReference>
<evidence type="ECO:0000313" key="7">
    <source>
        <dbReference type="EMBL" id="VVC03765.1"/>
    </source>
</evidence>
<dbReference type="GO" id="GO:0019240">
    <property type="term" value="P:citrulline biosynthetic process"/>
    <property type="evidence" value="ECO:0007669"/>
    <property type="project" value="TreeGrafter"/>
</dbReference>
<feature type="domain" description="Aspartate/ornithine carbamoyltransferase Asp/Orn-binding" evidence="5">
    <location>
        <begin position="145"/>
        <end position="301"/>
    </location>
</feature>
<comment type="caution">
    <text evidence="7">The sequence shown here is derived from an EMBL/GenBank/DDBJ whole genome shotgun (WGS) entry which is preliminary data.</text>
</comment>
<dbReference type="PANTHER" id="PTHR45753:SF3">
    <property type="entry name" value="ORNITHINE TRANSCARBAMYLASE, MITOCHONDRIAL"/>
    <property type="match status" value="1"/>
</dbReference>
<evidence type="ECO:0000256" key="4">
    <source>
        <dbReference type="RuleBase" id="RU003634"/>
    </source>
</evidence>
<dbReference type="InterPro" id="IPR006131">
    <property type="entry name" value="Asp_carbamoyltransf_Asp/Orn-bd"/>
</dbReference>
<dbReference type="NCBIfam" id="TIGR00658">
    <property type="entry name" value="orni_carb_tr"/>
    <property type="match status" value="1"/>
</dbReference>
<reference evidence="7 8" key="1">
    <citation type="submission" date="2019-08" db="EMBL/GenBank/DDBJ databases">
        <authorList>
            <person name="Vazquez-Campos X."/>
        </authorList>
    </citation>
    <scope>NUCLEOTIDE SEQUENCE [LARGE SCALE GENOMIC DNA]</scope>
    <source>
        <strain evidence="7">LFW-283_2</strain>
    </source>
</reference>
<evidence type="ECO:0000259" key="5">
    <source>
        <dbReference type="Pfam" id="PF00185"/>
    </source>
</evidence>
<evidence type="ECO:0000256" key="2">
    <source>
        <dbReference type="ARBA" id="ARBA00048772"/>
    </source>
</evidence>
<dbReference type="GO" id="GO:0042450">
    <property type="term" value="P:L-arginine biosynthetic process via ornithine"/>
    <property type="evidence" value="ECO:0007669"/>
    <property type="project" value="UniProtKB-UniRule"/>
</dbReference>
<dbReference type="SUPFAM" id="SSF53671">
    <property type="entry name" value="Aspartate/ornithine carbamoyltransferase"/>
    <property type="match status" value="1"/>
</dbReference>
<dbReference type="EMBL" id="CABMJJ010000009">
    <property type="protein sequence ID" value="VVC03765.1"/>
    <property type="molecule type" value="Genomic_DNA"/>
</dbReference>
<evidence type="ECO:0000313" key="8">
    <source>
        <dbReference type="Proteomes" id="UP000789941"/>
    </source>
</evidence>
<dbReference type="PROSITE" id="PS00097">
    <property type="entry name" value="CARBAMOYLTRANSFERASE"/>
    <property type="match status" value="1"/>
</dbReference>
<dbReference type="AlphaFoldDB" id="A0A5E4LP14"/>
<comment type="catalytic activity">
    <reaction evidence="2">
        <text>carbamoyl phosphate + L-ornithine = L-citrulline + phosphate + H(+)</text>
        <dbReference type="Rhea" id="RHEA:19513"/>
        <dbReference type="ChEBI" id="CHEBI:15378"/>
        <dbReference type="ChEBI" id="CHEBI:43474"/>
        <dbReference type="ChEBI" id="CHEBI:46911"/>
        <dbReference type="ChEBI" id="CHEBI:57743"/>
        <dbReference type="ChEBI" id="CHEBI:58228"/>
        <dbReference type="EC" id="2.1.3.3"/>
    </reaction>
</comment>
<dbReference type="Pfam" id="PF00185">
    <property type="entry name" value="OTCace"/>
    <property type="match status" value="1"/>
</dbReference>
<dbReference type="EC" id="2.1.3.3" evidence="3"/>
<dbReference type="NCBIfam" id="NF001986">
    <property type="entry name" value="PRK00779.1"/>
    <property type="match status" value="1"/>
</dbReference>
<dbReference type="GO" id="GO:0004585">
    <property type="term" value="F:ornithine carbamoyltransferase activity"/>
    <property type="evidence" value="ECO:0007669"/>
    <property type="project" value="UniProtKB-UniRule"/>
</dbReference>
<gene>
    <name evidence="7" type="primary">argF</name>
    <name evidence="7" type="ORF">LFW2832_00516</name>
</gene>